<reference evidence="2" key="1">
    <citation type="submission" date="2022-11" db="UniProtKB">
        <authorList>
            <consortium name="WormBaseParasite"/>
        </authorList>
    </citation>
    <scope>IDENTIFICATION</scope>
</reference>
<organism evidence="1 2">
    <name type="scientific">Panagrolaimus sp. JU765</name>
    <dbReference type="NCBI Taxonomy" id="591449"/>
    <lineage>
        <taxon>Eukaryota</taxon>
        <taxon>Metazoa</taxon>
        <taxon>Ecdysozoa</taxon>
        <taxon>Nematoda</taxon>
        <taxon>Chromadorea</taxon>
        <taxon>Rhabditida</taxon>
        <taxon>Tylenchina</taxon>
        <taxon>Panagrolaimomorpha</taxon>
        <taxon>Panagrolaimoidea</taxon>
        <taxon>Panagrolaimidae</taxon>
        <taxon>Panagrolaimus</taxon>
    </lineage>
</organism>
<evidence type="ECO:0000313" key="2">
    <source>
        <dbReference type="WBParaSite" id="JU765_v2.g9469.t1"/>
    </source>
</evidence>
<dbReference type="Proteomes" id="UP000887576">
    <property type="component" value="Unplaced"/>
</dbReference>
<sequence>MGLTKDYQKFVPAAVCNIVASQNGVIHALNKNVCVVSACESLNFYNLRTREIERQIRRDNHAITTFAFSPDNRFFAIGYDDGEIHLYDQQNSLSNDFLMFSGHKTGVNTLAFSHDGFTLASGGKDCVIIIWDVLSETGKFRLNGHTNSVTQIRFTLDDKYLISSSKDTQIRFWDLSNHSCFYTIFDSAAEVYGFVLLKSDRMLVIASAEVELVVYELTWLDRLEDTEVDQKVDVQEIKKRKLETEALTGSEMIEEQNDQGNLIVRSKRRGGLIRQANERAIQISLSSDETIITVLGGDLVDVFRVYSDDEAKKRLSKKLKRARKRLAESGDNDEVNEAEVSRDVTLFIARIGELKSDAKIKWLSFSAAFSGNDDNTREYRVVCIQNNNAVYGHILNLNLKTNEFASEPVVDLNNRGHRREIRSLVVAASDDAFITGSEDCAILWNLETLLPTNRLEAEGMKELTAALFAPGDKFVIFGSKNGSILIFELATCELVKEYHQAHSGAIWSLSLLPDKTGFVSVGSDKMARFWEFELVTEIGTNKVLRISNSRSTELEDEILCSTITPNGKFIIFGLLNFTAKVHYLDSMKFFLSLYGHSLPVMCVDTDVESKMLVTGSSDKGCKIWSLDFGDCRRSLYGHTDAVTAVKFNRSMEEKLFFSAGKDGRIIQWDGVKFHKIQVLEGHKAEIRTLALAMSGKTLISTSHDKTIRIWEESEDLVVLGEQETAQIEEDFLGKMIDAEDIVPGESADQDGQLAAKKSVETIKGTETILEAVDILRAEKAAIAAGEISSKVHPLIKAYGSTSLEHFILDAIHRVRNSILEKSLLMVPFGYVPDILLALNQCIKDRYRTELATRIVMFLLKIHHNYIIRDLHLFPMIQDLRMEIPKEIQEARDLIAFNGAALKLMKLQIEERDNVKLFRDISKSEKTKKKRPKERTAL</sequence>
<protein>
    <submittedName>
        <fullName evidence="2">Small-subunit processome Utp12 domain-containing protein</fullName>
    </submittedName>
</protein>
<evidence type="ECO:0000313" key="1">
    <source>
        <dbReference type="Proteomes" id="UP000887576"/>
    </source>
</evidence>
<dbReference type="WBParaSite" id="JU765_v2.g9469.t1">
    <property type="protein sequence ID" value="JU765_v2.g9469.t1"/>
    <property type="gene ID" value="JU765_v2.g9469"/>
</dbReference>
<proteinExistence type="predicted"/>
<name>A0AC34RRA5_9BILA</name>
<accession>A0AC34RRA5</accession>